<dbReference type="GeneID" id="113398302"/>
<dbReference type="PANTHER" id="PTHR23382">
    <property type="entry name" value="MALATE DEHYDROGENASE"/>
    <property type="match status" value="1"/>
</dbReference>
<dbReference type="Gene3D" id="3.90.110.10">
    <property type="entry name" value="Lactate dehydrogenase/glycoside hydrolase, family 4, C-terminal"/>
    <property type="match status" value="1"/>
</dbReference>
<dbReference type="OrthoDB" id="1510206at2759"/>
<dbReference type="SUPFAM" id="SSF56327">
    <property type="entry name" value="LDH C-terminal domain-like"/>
    <property type="match status" value="1"/>
</dbReference>
<organism evidence="2 3">
    <name type="scientific">Vanessa tameamea</name>
    <name type="common">Kamehameha butterfly</name>
    <dbReference type="NCBI Taxonomy" id="334116"/>
    <lineage>
        <taxon>Eukaryota</taxon>
        <taxon>Metazoa</taxon>
        <taxon>Ecdysozoa</taxon>
        <taxon>Arthropoda</taxon>
        <taxon>Hexapoda</taxon>
        <taxon>Insecta</taxon>
        <taxon>Pterygota</taxon>
        <taxon>Neoptera</taxon>
        <taxon>Endopterygota</taxon>
        <taxon>Lepidoptera</taxon>
        <taxon>Glossata</taxon>
        <taxon>Ditrysia</taxon>
        <taxon>Papilionoidea</taxon>
        <taxon>Nymphalidae</taxon>
        <taxon>Nymphalinae</taxon>
        <taxon>Vanessa</taxon>
    </lineage>
</organism>
<sequence length="497" mass="56876">MGVRYVIAGESQCDLFAEICLVADYLAQRLPDFCYERIEKPVTEWKPWLQKINQKNKWHHTGSPIVWKELLMAGSKPFYIGYASEFLEYCYSYYKFDVFFAPKRFEYLIDSSGQFQKKLKLEMKRVARIDNSDLIEKFTKNKGIICISGAGNPLSLFIISGLLEQDVKKNISKIYIYDENCSQSLMEFIEHECNYVGTEYLGKIVKYVEKIGAALTSSDLLIILDYVPFQSTYSIGEWLYKNKKLMENIASNINATASPKLYVVLPNLGPACYNATIIANSITKINKNNIVVVTSDIGLEIASVAAEIAEVPLRNMFCPPVWGFVGINHLVDIRTTIHKYDSFNPYERYTKVKNSTLCIGTITPEMRTMEYLMFFDETLWNKVADRKKKMSERPISIAKAVALLNLIKIWLFDPNPSYVINLGIQCNGSFGLSFKGVFSQPAHLVNGEWRPASNYIMPKDPQVKIQYLQQIAEIVMKLKKSDLKQVVTYTPCVCKHK</sequence>
<dbReference type="GO" id="GO:0006108">
    <property type="term" value="P:malate metabolic process"/>
    <property type="evidence" value="ECO:0007669"/>
    <property type="project" value="InterPro"/>
</dbReference>
<evidence type="ECO:0000313" key="2">
    <source>
        <dbReference type="Proteomes" id="UP001652626"/>
    </source>
</evidence>
<dbReference type="Proteomes" id="UP001652626">
    <property type="component" value="Chromosome 7"/>
</dbReference>
<evidence type="ECO:0000256" key="1">
    <source>
        <dbReference type="ARBA" id="ARBA00023002"/>
    </source>
</evidence>
<name>A0A8B8I6W7_VANTA</name>
<dbReference type="AlphaFoldDB" id="A0A8B8I6W7"/>
<evidence type="ECO:0000313" key="3">
    <source>
        <dbReference type="RefSeq" id="XP_026492745.2"/>
    </source>
</evidence>
<dbReference type="GO" id="GO:0016615">
    <property type="term" value="F:malate dehydrogenase activity"/>
    <property type="evidence" value="ECO:0007669"/>
    <property type="project" value="InterPro"/>
</dbReference>
<accession>A0A8B8I6W7</accession>
<dbReference type="InterPro" id="IPR015955">
    <property type="entry name" value="Lactate_DH/Glyco_Ohase_4_C"/>
</dbReference>
<dbReference type="Gene3D" id="3.40.50.720">
    <property type="entry name" value="NAD(P)-binding Rossmann-like Domain"/>
    <property type="match status" value="1"/>
</dbReference>
<dbReference type="RefSeq" id="XP_026492745.2">
    <property type="nucleotide sequence ID" value="XM_026636960.2"/>
</dbReference>
<gene>
    <name evidence="3" type="primary">LOC113398302</name>
</gene>
<dbReference type="OMA" id="LGPACYN"/>
<keyword evidence="2" id="KW-1185">Reference proteome</keyword>
<proteinExistence type="predicted"/>
<protein>
    <submittedName>
        <fullName evidence="3">Malate dehydrogenase 1B</fullName>
    </submittedName>
</protein>
<dbReference type="GO" id="GO:0016616">
    <property type="term" value="F:oxidoreductase activity, acting on the CH-OH group of donors, NAD or NADP as acceptor"/>
    <property type="evidence" value="ECO:0007669"/>
    <property type="project" value="InterPro"/>
</dbReference>
<keyword evidence="1" id="KW-0560">Oxidoreductase</keyword>
<reference evidence="3" key="1">
    <citation type="submission" date="2025-08" db="UniProtKB">
        <authorList>
            <consortium name="RefSeq"/>
        </authorList>
    </citation>
    <scope>IDENTIFICATION</scope>
    <source>
        <tissue evidence="3">Whole body</tissue>
    </source>
</reference>
<dbReference type="InterPro" id="IPR010945">
    <property type="entry name" value="Malate_DH_type2"/>
</dbReference>